<evidence type="ECO:0000256" key="1">
    <source>
        <dbReference type="SAM" id="Phobius"/>
    </source>
</evidence>
<name>A0ABT1LCD4_9HYPH</name>
<dbReference type="Pfam" id="PF11003">
    <property type="entry name" value="DUF2842"/>
    <property type="match status" value="1"/>
</dbReference>
<accession>A0ABT1LCD4</accession>
<reference evidence="2 3" key="1">
    <citation type="submission" date="2022-07" db="EMBL/GenBank/DDBJ databases">
        <authorList>
            <person name="Li W.-J."/>
            <person name="Deng Q.-Q."/>
        </authorList>
    </citation>
    <scope>NUCLEOTIDE SEQUENCE [LARGE SCALE GENOMIC DNA]</scope>
    <source>
        <strain evidence="2 3">SYSU M60028</strain>
    </source>
</reference>
<organism evidence="2 3">
    <name type="scientific">Alsobacter ponti</name>
    <dbReference type="NCBI Taxonomy" id="2962936"/>
    <lineage>
        <taxon>Bacteria</taxon>
        <taxon>Pseudomonadati</taxon>
        <taxon>Pseudomonadota</taxon>
        <taxon>Alphaproteobacteria</taxon>
        <taxon>Hyphomicrobiales</taxon>
        <taxon>Alsobacteraceae</taxon>
        <taxon>Alsobacter</taxon>
    </lineage>
</organism>
<keyword evidence="1" id="KW-0812">Transmembrane</keyword>
<keyword evidence="1" id="KW-0472">Membrane</keyword>
<gene>
    <name evidence="2" type="ORF">NK718_11405</name>
</gene>
<keyword evidence="1" id="KW-1133">Transmembrane helix</keyword>
<feature type="transmembrane region" description="Helical" evidence="1">
    <location>
        <begin position="42"/>
        <end position="60"/>
    </location>
</feature>
<proteinExistence type="predicted"/>
<keyword evidence="3" id="KW-1185">Reference proteome</keyword>
<evidence type="ECO:0000313" key="3">
    <source>
        <dbReference type="Proteomes" id="UP001205890"/>
    </source>
</evidence>
<dbReference type="InterPro" id="IPR021265">
    <property type="entry name" value="DUF2842"/>
</dbReference>
<dbReference type="EMBL" id="JANCLU010000009">
    <property type="protein sequence ID" value="MCP8939124.1"/>
    <property type="molecule type" value="Genomic_DNA"/>
</dbReference>
<sequence length="70" mass="7725">MPRRTRKLIGAVAMIVFVVVYALALMALAQGTVQDASKLAQGLFYVVGGLAWILPLMPLIRWMERPDPEA</sequence>
<comment type="caution">
    <text evidence="2">The sequence shown here is derived from an EMBL/GenBank/DDBJ whole genome shotgun (WGS) entry which is preliminary data.</text>
</comment>
<protein>
    <submittedName>
        <fullName evidence="2">DUF2842 domain-containing protein</fullName>
    </submittedName>
</protein>
<evidence type="ECO:0000313" key="2">
    <source>
        <dbReference type="EMBL" id="MCP8939124.1"/>
    </source>
</evidence>
<dbReference type="Proteomes" id="UP001205890">
    <property type="component" value="Unassembled WGS sequence"/>
</dbReference>
<feature type="transmembrane region" description="Helical" evidence="1">
    <location>
        <begin position="12"/>
        <end position="30"/>
    </location>
</feature>